<protein>
    <submittedName>
        <fullName evidence="3">TetR family transcriptional regulator</fullName>
    </submittedName>
</protein>
<dbReference type="Pfam" id="PF00440">
    <property type="entry name" value="TetR_N"/>
    <property type="match status" value="1"/>
</dbReference>
<dbReference type="OrthoDB" id="9814200at2"/>
<dbReference type="EMBL" id="BCMG01000008">
    <property type="protein sequence ID" value="GAX01559.1"/>
    <property type="molecule type" value="Genomic_DNA"/>
</dbReference>
<name>A0A1Z5IIP0_9LACO</name>
<dbReference type="Gene3D" id="1.10.357.10">
    <property type="entry name" value="Tetracycline Repressor, domain 2"/>
    <property type="match status" value="1"/>
</dbReference>
<dbReference type="GO" id="GO:0000976">
    <property type="term" value="F:transcription cis-regulatory region binding"/>
    <property type="evidence" value="ECO:0007669"/>
    <property type="project" value="TreeGrafter"/>
</dbReference>
<dbReference type="InterPro" id="IPR001647">
    <property type="entry name" value="HTH_TetR"/>
</dbReference>
<comment type="caution">
    <text evidence="3">The sequence shown here is derived from an EMBL/GenBank/DDBJ whole genome shotgun (WGS) entry which is preliminary data.</text>
</comment>
<dbReference type="PANTHER" id="PTHR30055:SF226">
    <property type="entry name" value="HTH-TYPE TRANSCRIPTIONAL REGULATOR PKSA"/>
    <property type="match status" value="1"/>
</dbReference>
<keyword evidence="1" id="KW-0238">DNA-binding</keyword>
<organism evidence="3 4">
    <name type="scientific">Secundilactobacillus silagei JCM 19001</name>
    <dbReference type="NCBI Taxonomy" id="1302250"/>
    <lineage>
        <taxon>Bacteria</taxon>
        <taxon>Bacillati</taxon>
        <taxon>Bacillota</taxon>
        <taxon>Bacilli</taxon>
        <taxon>Lactobacillales</taxon>
        <taxon>Lactobacillaceae</taxon>
        <taxon>Secundilactobacillus</taxon>
    </lineage>
</organism>
<dbReference type="STRING" id="1302250.GCA_001313225_02368"/>
<proteinExistence type="predicted"/>
<dbReference type="SUPFAM" id="SSF46689">
    <property type="entry name" value="Homeodomain-like"/>
    <property type="match status" value="1"/>
</dbReference>
<dbReference type="PANTHER" id="PTHR30055">
    <property type="entry name" value="HTH-TYPE TRANSCRIPTIONAL REGULATOR RUTR"/>
    <property type="match status" value="1"/>
</dbReference>
<dbReference type="InterPro" id="IPR050109">
    <property type="entry name" value="HTH-type_TetR-like_transc_reg"/>
</dbReference>
<dbReference type="Gene3D" id="1.10.10.60">
    <property type="entry name" value="Homeodomain-like"/>
    <property type="match status" value="1"/>
</dbReference>
<dbReference type="AlphaFoldDB" id="A0A1Z5IIP0"/>
<evidence type="ECO:0000313" key="3">
    <source>
        <dbReference type="EMBL" id="GAX01559.1"/>
    </source>
</evidence>
<accession>A0A1Z5IIP0</accession>
<feature type="domain" description="HTH tetR-type" evidence="2">
    <location>
        <begin position="20"/>
        <end position="63"/>
    </location>
</feature>
<dbReference type="GO" id="GO:0003700">
    <property type="term" value="F:DNA-binding transcription factor activity"/>
    <property type="evidence" value="ECO:0007669"/>
    <property type="project" value="TreeGrafter"/>
</dbReference>
<keyword evidence="4" id="KW-1185">Reference proteome</keyword>
<dbReference type="Proteomes" id="UP000198402">
    <property type="component" value="Unassembled WGS sequence"/>
</dbReference>
<dbReference type="InterPro" id="IPR009057">
    <property type="entry name" value="Homeodomain-like_sf"/>
</dbReference>
<reference evidence="3 4" key="1">
    <citation type="submission" date="2015-11" db="EMBL/GenBank/DDBJ databases">
        <title>Draft genome sequences of new species of the genus Lactobacillus isolated from orchardgrass silage.</title>
        <authorList>
            <person name="Tohno M."/>
            <person name="Tanizawa Y."/>
            <person name="Arita M."/>
        </authorList>
    </citation>
    <scope>NUCLEOTIDE SEQUENCE [LARGE SCALE GENOMIC DNA]</scope>
    <source>
        <strain evidence="3 4">IWT126</strain>
    </source>
</reference>
<evidence type="ECO:0000256" key="1">
    <source>
        <dbReference type="ARBA" id="ARBA00023125"/>
    </source>
</evidence>
<evidence type="ECO:0000313" key="4">
    <source>
        <dbReference type="Proteomes" id="UP000198402"/>
    </source>
</evidence>
<sequence length="209" mass="24460">MTGKQSQRQDQYNRGKQLFIDTAKHLFKTQGYDKTKVSDIVNASGRNVSTLYHYFPAGKKDIVKILLITDIKEEFDKLAALMAQESDRSLIDALHLFYHQFVAIFYHNWYLMSIMLYYKDDFEAEVTPITREGTDHMRKLLAAFLKKRVDNRELYITDCNVAAKLFFAPGMEAIIVNFSEPEKDVFDTTEIDQLIAIWQRETIFFDQSK</sequence>
<evidence type="ECO:0000259" key="2">
    <source>
        <dbReference type="Pfam" id="PF00440"/>
    </source>
</evidence>
<dbReference type="RefSeq" id="WP_089136850.1">
    <property type="nucleotide sequence ID" value="NZ_BCMG01000008.1"/>
</dbReference>
<gene>
    <name evidence="3" type="primary">tetR_17</name>
    <name evidence="3" type="ORF">IWT126_01601</name>
</gene>